<evidence type="ECO:0000313" key="7">
    <source>
        <dbReference type="EMBL" id="KAF0697036.1"/>
    </source>
</evidence>
<dbReference type="OrthoDB" id="19045at2759"/>
<sequence>MKHSVISTLRDALMTVNPWRRCELPILGIAKTSTSTCQACQEAISSGTIRVGIIFHHVNGNISVDWHHLTCCETPATLPEVEGYELLGEQDKEVLHHWIQSCV</sequence>
<keyword evidence="9" id="KW-1185">Reference proteome</keyword>
<comment type="subcellular location">
    <subcellularLocation>
        <location evidence="1">Nucleus</location>
    </subcellularLocation>
</comment>
<gene>
    <name evidence="8" type="primary">Aste57867_12264</name>
    <name evidence="7" type="ORF">As57867_012219</name>
    <name evidence="8" type="ORF">ASTE57867_12264</name>
</gene>
<protein>
    <submittedName>
        <fullName evidence="8">Aste57867_12264 protein</fullName>
    </submittedName>
</protein>
<organism evidence="8 9">
    <name type="scientific">Aphanomyces stellatus</name>
    <dbReference type="NCBI Taxonomy" id="120398"/>
    <lineage>
        <taxon>Eukaryota</taxon>
        <taxon>Sar</taxon>
        <taxon>Stramenopiles</taxon>
        <taxon>Oomycota</taxon>
        <taxon>Saprolegniomycetes</taxon>
        <taxon>Saprolegniales</taxon>
        <taxon>Verrucalvaceae</taxon>
        <taxon>Aphanomyces</taxon>
    </lineage>
</organism>
<keyword evidence="2" id="KW-0479">Metal-binding</keyword>
<dbReference type="GO" id="GO:0003677">
    <property type="term" value="F:DNA binding"/>
    <property type="evidence" value="ECO:0007669"/>
    <property type="project" value="InterPro"/>
</dbReference>
<evidence type="ECO:0000256" key="2">
    <source>
        <dbReference type="ARBA" id="ARBA00022723"/>
    </source>
</evidence>
<proteinExistence type="predicted"/>
<evidence type="ECO:0000256" key="4">
    <source>
        <dbReference type="ARBA" id="ARBA00022833"/>
    </source>
</evidence>
<dbReference type="AlphaFoldDB" id="A0A485KV53"/>
<evidence type="ECO:0000256" key="5">
    <source>
        <dbReference type="ARBA" id="ARBA00023242"/>
    </source>
</evidence>
<evidence type="ECO:0000313" key="9">
    <source>
        <dbReference type="Proteomes" id="UP000332933"/>
    </source>
</evidence>
<dbReference type="InterPro" id="IPR001510">
    <property type="entry name" value="Znf_PARP"/>
</dbReference>
<dbReference type="Proteomes" id="UP000332933">
    <property type="component" value="Unassembled WGS sequence"/>
</dbReference>
<dbReference type="SUPFAM" id="SSF57716">
    <property type="entry name" value="Glucocorticoid receptor-like (DNA-binding domain)"/>
    <property type="match status" value="1"/>
</dbReference>
<dbReference type="InterPro" id="IPR036957">
    <property type="entry name" value="Znf_PARP_sf"/>
</dbReference>
<dbReference type="EMBL" id="CAADRA010005368">
    <property type="protein sequence ID" value="VFT89117.1"/>
    <property type="molecule type" value="Genomic_DNA"/>
</dbReference>
<feature type="domain" description="PARP-type" evidence="6">
    <location>
        <begin position="30"/>
        <end position="95"/>
    </location>
</feature>
<evidence type="ECO:0000313" key="8">
    <source>
        <dbReference type="EMBL" id="VFT89117.1"/>
    </source>
</evidence>
<accession>A0A485KV53</accession>
<evidence type="ECO:0000256" key="1">
    <source>
        <dbReference type="ARBA" id="ARBA00004123"/>
    </source>
</evidence>
<dbReference type="GO" id="GO:0008270">
    <property type="term" value="F:zinc ion binding"/>
    <property type="evidence" value="ECO:0007669"/>
    <property type="project" value="UniProtKB-KW"/>
</dbReference>
<keyword evidence="4" id="KW-0862">Zinc</keyword>
<evidence type="ECO:0000256" key="3">
    <source>
        <dbReference type="ARBA" id="ARBA00022771"/>
    </source>
</evidence>
<dbReference type="Gene3D" id="3.30.1740.10">
    <property type="entry name" value="Zinc finger, PARP-type"/>
    <property type="match status" value="1"/>
</dbReference>
<dbReference type="SMART" id="SM01336">
    <property type="entry name" value="zf-PARP"/>
    <property type="match status" value="1"/>
</dbReference>
<dbReference type="GO" id="GO:0005634">
    <property type="term" value="C:nucleus"/>
    <property type="evidence" value="ECO:0007669"/>
    <property type="project" value="UniProtKB-SubCell"/>
</dbReference>
<evidence type="ECO:0000259" key="6">
    <source>
        <dbReference type="PROSITE" id="PS50064"/>
    </source>
</evidence>
<name>A0A485KV53_9STRA</name>
<dbReference type="EMBL" id="VJMH01005347">
    <property type="protein sequence ID" value="KAF0697036.1"/>
    <property type="molecule type" value="Genomic_DNA"/>
</dbReference>
<keyword evidence="3" id="KW-0863">Zinc-finger</keyword>
<dbReference type="PROSITE" id="PS50064">
    <property type="entry name" value="ZF_PARP_2"/>
    <property type="match status" value="1"/>
</dbReference>
<keyword evidence="5" id="KW-0539">Nucleus</keyword>
<reference evidence="8 9" key="1">
    <citation type="submission" date="2019-03" db="EMBL/GenBank/DDBJ databases">
        <authorList>
            <person name="Gaulin E."/>
            <person name="Dumas B."/>
        </authorList>
    </citation>
    <scope>NUCLEOTIDE SEQUENCE [LARGE SCALE GENOMIC DNA]</scope>
    <source>
        <strain evidence="8">CBS 568.67</strain>
    </source>
</reference>
<reference evidence="7" key="2">
    <citation type="submission" date="2019-06" db="EMBL/GenBank/DDBJ databases">
        <title>Genomics analysis of Aphanomyces spp. identifies a new class of oomycete effector associated with host adaptation.</title>
        <authorList>
            <person name="Gaulin E."/>
        </authorList>
    </citation>
    <scope>NUCLEOTIDE SEQUENCE</scope>
    <source>
        <strain evidence="7">CBS 578.67</strain>
    </source>
</reference>